<accession>A0A2Y9ABI9</accession>
<protein>
    <recommendedName>
        <fullName evidence="4">DUF3732 domain-containing protein</fullName>
    </recommendedName>
</protein>
<sequence length="559" mass="62968">MITIGDLALEAPSSSRPLEVNADTEVVKDVLSERLRIERFRIEPDRGSLRHPFEVSSKQALLFCFQSQNEIANRAVLFHRQNEPEVRPTIRGALPYFLGASTPEQSAIQRQLLQARRTLQRLLIEIRAAEAELSQRDDRTFNLLRSAVALGLLSESDQVGNDPDHGRDLLEQILHYESESVDTTLSTEAVARQAELLEEGRGIRRQLREVDDRIALMTRLEAEQSDATSELAIQRDRLSALEFMRPRERHAAGHAGTCPLCDQGLPQSDETIESLQALLSDLDTRLAASRGSAARRESVIDDLKESREHLLTALRKNAADLDAAAIQNQELSEGRERREQVAFLKGRVSQELERGVHVEGGVEELRVAERRARGQVARLEELFEADDPTESLRRAMDGLSELITDYARSLELEGSEHYARLDPGELTVSYRRPGGRVPLARMGSAENWVGYHLAAHLALHHWFVTKDRPVPRFLMLDQPTQAFFPEEVVDATDDEDADWGAVRRQFELLKDVVTSLGGRFQVIVCDHANLADDWFQDAVVDNWRNGVALIPDDWPSKAT</sequence>
<proteinExistence type="predicted"/>
<name>A0A2Y9ABI9_9MICO</name>
<keyword evidence="3" id="KW-1185">Reference proteome</keyword>
<evidence type="ECO:0000313" key="2">
    <source>
        <dbReference type="EMBL" id="SSA41954.1"/>
    </source>
</evidence>
<evidence type="ECO:0008006" key="4">
    <source>
        <dbReference type="Google" id="ProtNLM"/>
    </source>
</evidence>
<dbReference type="Pfam" id="PF12532">
    <property type="entry name" value="DUF3732"/>
    <property type="match status" value="1"/>
</dbReference>
<dbReference type="AlphaFoldDB" id="A0A2Y9ABI9"/>
<keyword evidence="1" id="KW-0175">Coiled coil</keyword>
<dbReference type="Proteomes" id="UP000250222">
    <property type="component" value="Unassembled WGS sequence"/>
</dbReference>
<dbReference type="InterPro" id="IPR022205">
    <property type="entry name" value="DUF3732"/>
</dbReference>
<organism evidence="2 3">
    <name type="scientific">Georgenia satyanarayanai</name>
    <dbReference type="NCBI Taxonomy" id="860221"/>
    <lineage>
        <taxon>Bacteria</taxon>
        <taxon>Bacillati</taxon>
        <taxon>Actinomycetota</taxon>
        <taxon>Actinomycetes</taxon>
        <taxon>Micrococcales</taxon>
        <taxon>Bogoriellaceae</taxon>
        <taxon>Georgenia</taxon>
    </lineage>
</organism>
<evidence type="ECO:0000313" key="3">
    <source>
        <dbReference type="Proteomes" id="UP000250222"/>
    </source>
</evidence>
<gene>
    <name evidence="2" type="ORF">SAMN05216184_105194</name>
</gene>
<reference evidence="2 3" key="1">
    <citation type="submission" date="2016-10" db="EMBL/GenBank/DDBJ databases">
        <authorList>
            <person name="Cai Z."/>
        </authorList>
    </citation>
    <scope>NUCLEOTIDE SEQUENCE [LARGE SCALE GENOMIC DNA]</scope>
    <source>
        <strain evidence="2 3">CGMCC 1.10826</strain>
    </source>
</reference>
<feature type="coiled-coil region" evidence="1">
    <location>
        <begin position="112"/>
        <end position="139"/>
    </location>
</feature>
<dbReference type="EMBL" id="UETB01000005">
    <property type="protein sequence ID" value="SSA41954.1"/>
    <property type="molecule type" value="Genomic_DNA"/>
</dbReference>
<evidence type="ECO:0000256" key="1">
    <source>
        <dbReference type="SAM" id="Coils"/>
    </source>
</evidence>